<accession>A0ABY4E1B4</accession>
<dbReference type="EMBL" id="CP091511">
    <property type="protein sequence ID" value="UOO89591.1"/>
    <property type="molecule type" value="Genomic_DNA"/>
</dbReference>
<organism evidence="1 2">
    <name type="scientific">Vitreoscilla massiliensis</name>
    <dbReference type="NCBI Taxonomy" id="1689272"/>
    <lineage>
        <taxon>Bacteria</taxon>
        <taxon>Pseudomonadati</taxon>
        <taxon>Pseudomonadota</taxon>
        <taxon>Betaproteobacteria</taxon>
        <taxon>Neisseriales</taxon>
        <taxon>Neisseriaceae</taxon>
        <taxon>Vitreoscilla</taxon>
    </lineage>
</organism>
<proteinExistence type="predicted"/>
<protein>
    <submittedName>
        <fullName evidence="1">Uncharacterized protein</fullName>
    </submittedName>
</protein>
<name>A0ABY4E1B4_9NEIS</name>
<evidence type="ECO:0000313" key="1">
    <source>
        <dbReference type="EMBL" id="UOO89591.1"/>
    </source>
</evidence>
<dbReference type="Proteomes" id="UP000832011">
    <property type="component" value="Chromosome"/>
</dbReference>
<sequence length="86" mass="9726">MKKITFTAEYDPATEELRITSPIPYLGTQSGSFGVTVNQSMQKGKWPESDDFKAISKAHLTFDHAGDDWVLTEMHVRKEPSIQPEQ</sequence>
<reference evidence="1 2" key="1">
    <citation type="journal article" date="2022" name="Res Sq">
        <title>Evolution of multicellular longitudinally dividing oral cavity symbionts (Neisseriaceae).</title>
        <authorList>
            <person name="Nyongesa S."/>
            <person name="Weber P."/>
            <person name="Bernet E."/>
            <person name="Pullido F."/>
            <person name="Nieckarz M."/>
            <person name="Delaby M."/>
            <person name="Nieves C."/>
            <person name="Viehboeck T."/>
            <person name="Krause N."/>
            <person name="Rivera-Millot A."/>
            <person name="Nakamura A."/>
            <person name="Vischer N."/>
            <person name="VanNieuwenhze M."/>
            <person name="Brun Y."/>
            <person name="Cava F."/>
            <person name="Bulgheresi S."/>
            <person name="Veyrier F."/>
        </authorList>
    </citation>
    <scope>NUCLEOTIDE SEQUENCE [LARGE SCALE GENOMIC DNA]</scope>
    <source>
        <strain evidence="1 2">SN4</strain>
    </source>
</reference>
<gene>
    <name evidence="1" type="ORF">LVJ82_00995</name>
</gene>
<dbReference type="RefSeq" id="WP_058305489.1">
    <property type="nucleotide sequence ID" value="NZ_CABKVG010000007.1"/>
</dbReference>
<evidence type="ECO:0000313" key="2">
    <source>
        <dbReference type="Proteomes" id="UP000832011"/>
    </source>
</evidence>
<keyword evidence="2" id="KW-1185">Reference proteome</keyword>